<dbReference type="GO" id="GO:0016757">
    <property type="term" value="F:glycosyltransferase activity"/>
    <property type="evidence" value="ECO:0007669"/>
    <property type="project" value="UniProtKB-KW"/>
</dbReference>
<keyword evidence="4" id="KW-1133">Transmembrane helix</keyword>
<feature type="transmembrane region" description="Helical" evidence="4">
    <location>
        <begin position="6"/>
        <end position="36"/>
    </location>
</feature>
<evidence type="ECO:0000313" key="7">
    <source>
        <dbReference type="EMBL" id="MDO6577825.1"/>
    </source>
</evidence>
<dbReference type="Proteomes" id="UP000056750">
    <property type="component" value="Chromosome"/>
</dbReference>
<reference evidence="6 8" key="1">
    <citation type="submission" date="2015-12" db="EMBL/GenBank/DDBJ databases">
        <title>Intraspecies pangenome expansion in the marine bacterium Alteromonas.</title>
        <authorList>
            <person name="Lopez-Perez M."/>
            <person name="Rodriguez-Valera F."/>
        </authorList>
    </citation>
    <scope>NUCLEOTIDE SEQUENCE [LARGE SCALE GENOMIC DNA]</scope>
    <source>
        <strain evidence="6 8">LMG 21861</strain>
    </source>
</reference>
<accession>A0AAW7YZE0</accession>
<feature type="transmembrane region" description="Helical" evidence="4">
    <location>
        <begin position="357"/>
        <end position="379"/>
    </location>
</feature>
<dbReference type="Pfam" id="PF00535">
    <property type="entry name" value="Glycos_transf_2"/>
    <property type="match status" value="1"/>
</dbReference>
<keyword evidence="2" id="KW-0328">Glycosyltransferase</keyword>
<dbReference type="SUPFAM" id="SSF53448">
    <property type="entry name" value="Nucleotide-diphospho-sugar transferases"/>
    <property type="match status" value="1"/>
</dbReference>
<dbReference type="RefSeq" id="WP_057790504.1">
    <property type="nucleotide sequence ID" value="NZ_CAXIBE010000036.1"/>
</dbReference>
<dbReference type="EMBL" id="JAUOQI010000006">
    <property type="protein sequence ID" value="MDO6577825.1"/>
    <property type="molecule type" value="Genomic_DNA"/>
</dbReference>
<dbReference type="EMBL" id="CP013926">
    <property type="protein sequence ID" value="AMJ75135.1"/>
    <property type="molecule type" value="Genomic_DNA"/>
</dbReference>
<dbReference type="KEGG" id="asq:AVL57_14895"/>
<keyword evidence="4" id="KW-0472">Membrane</keyword>
<reference evidence="7" key="2">
    <citation type="submission" date="2023-07" db="EMBL/GenBank/DDBJ databases">
        <title>Genome content predicts the carbon catabolic preferences of heterotrophic bacteria.</title>
        <authorList>
            <person name="Gralka M."/>
        </authorList>
    </citation>
    <scope>NUCLEOTIDE SEQUENCE</scope>
    <source>
        <strain evidence="7">F2M12</strain>
    </source>
</reference>
<evidence type="ECO:0000259" key="5">
    <source>
        <dbReference type="Pfam" id="PF00535"/>
    </source>
</evidence>
<sequence>MKYIEILFWVVSLAIIYSYVIYPFILILVSALVQCVRDTRYTLIKKERRLDASDDSSVTIVISAFNEESCIKERIENLLALDYPAEKLNIFVASDGSTDNTNSILASFDDPRLSTFCFEENRGKINVLNDLMERVTSEITIFSDANTAFEKDAVTQLVMSINQKGVGAVCGELALVDAHSGDNKDNLYWKYEQVLKFHESRLDALLGANGGIYAIKTEFYIPLPSNTIIDDFCIVMNVARQNQSVVYTPEAKAIEEIAPSMQEEANRRVRIGAGNYQAFARLTWLLNPKYKWRWFSYISHKVIRWFVPHFMILSLSTNFVLLWHSNSIYTYLFIAQVAFYCLWLVGSLKLLKNIPIVSGLVSLITFFVSMNISLFRGYIRYLTSNLSATWQRTSR</sequence>
<feature type="transmembrane region" description="Helical" evidence="4">
    <location>
        <begin position="302"/>
        <end position="322"/>
    </location>
</feature>
<name>A0AAW7YZE0_9ALTE</name>
<comment type="similarity">
    <text evidence="1">Belongs to the glycosyltransferase 2 family.</text>
</comment>
<dbReference type="InterPro" id="IPR001173">
    <property type="entry name" value="Glyco_trans_2-like"/>
</dbReference>
<keyword evidence="3 6" id="KW-0808">Transferase</keyword>
<protein>
    <submittedName>
        <fullName evidence="6">Glycosyl transferase family 2</fullName>
    </submittedName>
    <submittedName>
        <fullName evidence="7">Glycosyltransferase family 2 protein</fullName>
    </submittedName>
</protein>
<dbReference type="AlphaFoldDB" id="A0AAW7YZE0"/>
<evidence type="ECO:0000256" key="1">
    <source>
        <dbReference type="ARBA" id="ARBA00006739"/>
    </source>
</evidence>
<dbReference type="InterPro" id="IPR029044">
    <property type="entry name" value="Nucleotide-diphossugar_trans"/>
</dbReference>
<dbReference type="PANTHER" id="PTHR43630:SF1">
    <property type="entry name" value="POLY-BETA-1,6-N-ACETYL-D-GLUCOSAMINE SYNTHASE"/>
    <property type="match status" value="1"/>
</dbReference>
<dbReference type="Gene3D" id="3.90.550.10">
    <property type="entry name" value="Spore Coat Polysaccharide Biosynthesis Protein SpsA, Chain A"/>
    <property type="match status" value="1"/>
</dbReference>
<dbReference type="CDD" id="cd06439">
    <property type="entry name" value="CESA_like_1"/>
    <property type="match status" value="1"/>
</dbReference>
<keyword evidence="4" id="KW-0812">Transmembrane</keyword>
<feature type="domain" description="Glycosyltransferase 2-like" evidence="5">
    <location>
        <begin position="59"/>
        <end position="187"/>
    </location>
</feature>
<organism evidence="7 9">
    <name type="scientific">Alteromonas stellipolaris</name>
    <dbReference type="NCBI Taxonomy" id="233316"/>
    <lineage>
        <taxon>Bacteria</taxon>
        <taxon>Pseudomonadati</taxon>
        <taxon>Pseudomonadota</taxon>
        <taxon>Gammaproteobacteria</taxon>
        <taxon>Alteromonadales</taxon>
        <taxon>Alteromonadaceae</taxon>
        <taxon>Alteromonas/Salinimonas group</taxon>
        <taxon>Alteromonas</taxon>
    </lineage>
</organism>
<feature type="transmembrane region" description="Helical" evidence="4">
    <location>
        <begin position="328"/>
        <end position="345"/>
    </location>
</feature>
<dbReference type="PANTHER" id="PTHR43630">
    <property type="entry name" value="POLY-BETA-1,6-N-ACETYL-D-GLUCOSAMINE SYNTHASE"/>
    <property type="match status" value="1"/>
</dbReference>
<evidence type="ECO:0000256" key="4">
    <source>
        <dbReference type="SAM" id="Phobius"/>
    </source>
</evidence>
<evidence type="ECO:0000256" key="3">
    <source>
        <dbReference type="ARBA" id="ARBA00022679"/>
    </source>
</evidence>
<dbReference type="Proteomes" id="UP001170717">
    <property type="component" value="Unassembled WGS sequence"/>
</dbReference>
<gene>
    <name evidence="6" type="ORF">AVL57_14895</name>
    <name evidence="7" type="ORF">Q4527_10505</name>
</gene>
<evidence type="ECO:0000313" key="9">
    <source>
        <dbReference type="Proteomes" id="UP001170717"/>
    </source>
</evidence>
<evidence type="ECO:0000256" key="2">
    <source>
        <dbReference type="ARBA" id="ARBA00022676"/>
    </source>
</evidence>
<proteinExistence type="inferred from homology"/>
<evidence type="ECO:0000313" key="6">
    <source>
        <dbReference type="EMBL" id="AMJ75135.1"/>
    </source>
</evidence>
<evidence type="ECO:0000313" key="8">
    <source>
        <dbReference type="Proteomes" id="UP000056750"/>
    </source>
</evidence>
<keyword evidence="8" id="KW-1185">Reference proteome</keyword>